<sequence length="142" mass="15724">MAHIYINPRDQSSPNYGLPKGFEWHVREEEMPFISPSGIAVLGRFIIRTRVWGAREAQGEKYATFAVFDWDPAEEKKADYTRKMHYAAQGIAHDVNVALDGGDAKGQANILLDSLAVDIAKEAGIDPATVNRMLQHQNAGEA</sequence>
<name>A0A0F9GJF6_9ZZZZ</name>
<dbReference type="AlphaFoldDB" id="A0A0F9GJF6"/>
<gene>
    <name evidence="1" type="ORF">LCGC14_2176250</name>
</gene>
<accession>A0A0F9GJF6</accession>
<proteinExistence type="predicted"/>
<reference evidence="1" key="1">
    <citation type="journal article" date="2015" name="Nature">
        <title>Complex archaea that bridge the gap between prokaryotes and eukaryotes.</title>
        <authorList>
            <person name="Spang A."/>
            <person name="Saw J.H."/>
            <person name="Jorgensen S.L."/>
            <person name="Zaremba-Niedzwiedzka K."/>
            <person name="Martijn J."/>
            <person name="Lind A.E."/>
            <person name="van Eijk R."/>
            <person name="Schleper C."/>
            <person name="Guy L."/>
            <person name="Ettema T.J."/>
        </authorList>
    </citation>
    <scope>NUCLEOTIDE SEQUENCE</scope>
</reference>
<organism evidence="1">
    <name type="scientific">marine sediment metagenome</name>
    <dbReference type="NCBI Taxonomy" id="412755"/>
    <lineage>
        <taxon>unclassified sequences</taxon>
        <taxon>metagenomes</taxon>
        <taxon>ecological metagenomes</taxon>
    </lineage>
</organism>
<dbReference type="EMBL" id="LAZR01028211">
    <property type="protein sequence ID" value="KKL63322.1"/>
    <property type="molecule type" value="Genomic_DNA"/>
</dbReference>
<comment type="caution">
    <text evidence="1">The sequence shown here is derived from an EMBL/GenBank/DDBJ whole genome shotgun (WGS) entry which is preliminary data.</text>
</comment>
<protein>
    <submittedName>
        <fullName evidence="1">Uncharacterized protein</fullName>
    </submittedName>
</protein>
<evidence type="ECO:0000313" key="1">
    <source>
        <dbReference type="EMBL" id="KKL63322.1"/>
    </source>
</evidence>